<evidence type="ECO:0000256" key="4">
    <source>
        <dbReference type="ARBA" id="ARBA00022475"/>
    </source>
</evidence>
<dbReference type="SUPFAM" id="SSF101801">
    <property type="entry name" value="Surface presentation of antigens (SPOA)"/>
    <property type="match status" value="1"/>
</dbReference>
<dbReference type="GO" id="GO:0006935">
    <property type="term" value="P:chemotaxis"/>
    <property type="evidence" value="ECO:0007669"/>
    <property type="project" value="UniProtKB-KW"/>
</dbReference>
<keyword evidence="5" id="KW-0145">Chemotaxis</keyword>
<sequence length="92" mass="9956">MHDNSRALVASSQPSGKHFDEIPLTMDVVIGQAQVSVSALMALTKDQVILLNKKFGDLVDIRVNGQTIGRGEIVSDGEDNVIGVKLTEVLRR</sequence>
<dbReference type="AlphaFoldDB" id="A0A7W6CFR1"/>
<dbReference type="Proteomes" id="UP000565286">
    <property type="component" value="Unassembled WGS sequence"/>
</dbReference>
<dbReference type="Pfam" id="PF01052">
    <property type="entry name" value="FliMN_C"/>
    <property type="match status" value="1"/>
</dbReference>
<keyword evidence="9" id="KW-0966">Cell projection</keyword>
<dbReference type="InterPro" id="IPR051469">
    <property type="entry name" value="FliN/MopA/SpaO"/>
</dbReference>
<evidence type="ECO:0000259" key="8">
    <source>
        <dbReference type="Pfam" id="PF01052"/>
    </source>
</evidence>
<dbReference type="PANTHER" id="PTHR43484:SF1">
    <property type="entry name" value="FLAGELLAR MOTOR SWITCH PROTEIN FLIN"/>
    <property type="match status" value="1"/>
</dbReference>
<protein>
    <recommendedName>
        <fullName evidence="3">Flagellar motor switch protein FliN</fullName>
    </recommendedName>
</protein>
<comment type="subcellular location">
    <subcellularLocation>
        <location evidence="1">Cell membrane</location>
        <topology evidence="1">Peripheral membrane protein</topology>
        <orientation evidence="1">Cytoplasmic side</orientation>
    </subcellularLocation>
</comment>
<keyword evidence="4" id="KW-1003">Cell membrane</keyword>
<dbReference type="Gene3D" id="2.30.330.10">
    <property type="entry name" value="SpoA-like"/>
    <property type="match status" value="1"/>
</dbReference>
<gene>
    <name evidence="9" type="ORF">GGQ73_002304</name>
</gene>
<dbReference type="GO" id="GO:0071973">
    <property type="term" value="P:bacterial-type flagellum-dependent cell motility"/>
    <property type="evidence" value="ECO:0007669"/>
    <property type="project" value="InterPro"/>
</dbReference>
<dbReference type="GO" id="GO:0005886">
    <property type="term" value="C:plasma membrane"/>
    <property type="evidence" value="ECO:0007669"/>
    <property type="project" value="UniProtKB-SubCell"/>
</dbReference>
<dbReference type="RefSeq" id="WP_183896296.1">
    <property type="nucleotide sequence ID" value="NZ_JACIDV010000006.1"/>
</dbReference>
<reference evidence="9 10" key="1">
    <citation type="submission" date="2020-08" db="EMBL/GenBank/DDBJ databases">
        <title>Genomic Encyclopedia of Type Strains, Phase IV (KMG-IV): sequencing the most valuable type-strain genomes for metagenomic binning, comparative biology and taxonomic classification.</title>
        <authorList>
            <person name="Goeker M."/>
        </authorList>
    </citation>
    <scope>NUCLEOTIDE SEQUENCE [LARGE SCALE GENOMIC DNA]</scope>
    <source>
        <strain evidence="9 10">DSM 26438</strain>
    </source>
</reference>
<dbReference type="PRINTS" id="PR00956">
    <property type="entry name" value="FLGMOTORFLIN"/>
</dbReference>
<evidence type="ECO:0000256" key="1">
    <source>
        <dbReference type="ARBA" id="ARBA00004413"/>
    </source>
</evidence>
<keyword evidence="9" id="KW-0282">Flagellum</keyword>
<dbReference type="GO" id="GO:0003774">
    <property type="term" value="F:cytoskeletal motor activity"/>
    <property type="evidence" value="ECO:0007669"/>
    <property type="project" value="InterPro"/>
</dbReference>
<proteinExistence type="inferred from homology"/>
<evidence type="ECO:0000313" key="10">
    <source>
        <dbReference type="Proteomes" id="UP000565286"/>
    </source>
</evidence>
<dbReference type="EMBL" id="JACIDV010000006">
    <property type="protein sequence ID" value="MBB3946351.1"/>
    <property type="molecule type" value="Genomic_DNA"/>
</dbReference>
<dbReference type="InterPro" id="IPR001543">
    <property type="entry name" value="FliN-like_C"/>
</dbReference>
<keyword evidence="6" id="KW-0283">Flagellar rotation</keyword>
<dbReference type="GO" id="GO:0009425">
    <property type="term" value="C:bacterial-type flagellum basal body"/>
    <property type="evidence" value="ECO:0007669"/>
    <property type="project" value="InterPro"/>
</dbReference>
<keyword evidence="10" id="KW-1185">Reference proteome</keyword>
<keyword evidence="9" id="KW-0969">Cilium</keyword>
<accession>A0A7W6CFR1</accession>
<comment type="similarity">
    <text evidence="2">Belongs to the FliN/MopA/SpaO family.</text>
</comment>
<feature type="domain" description="Flagellar motor switch protein FliN-like C-terminal" evidence="8">
    <location>
        <begin position="19"/>
        <end position="90"/>
    </location>
</feature>
<evidence type="ECO:0000313" key="9">
    <source>
        <dbReference type="EMBL" id="MBB3946351.1"/>
    </source>
</evidence>
<dbReference type="InterPro" id="IPR001172">
    <property type="entry name" value="FliN_T3SS_HrcQb"/>
</dbReference>
<name>A0A7W6CFR1_9HYPH</name>
<evidence type="ECO:0000256" key="2">
    <source>
        <dbReference type="ARBA" id="ARBA00009226"/>
    </source>
</evidence>
<dbReference type="InterPro" id="IPR036429">
    <property type="entry name" value="SpoA-like_sf"/>
</dbReference>
<evidence type="ECO:0000256" key="3">
    <source>
        <dbReference type="ARBA" id="ARBA00021897"/>
    </source>
</evidence>
<keyword evidence="7" id="KW-0472">Membrane</keyword>
<dbReference type="PANTHER" id="PTHR43484">
    <property type="match status" value="1"/>
</dbReference>
<evidence type="ECO:0000256" key="5">
    <source>
        <dbReference type="ARBA" id="ARBA00022500"/>
    </source>
</evidence>
<evidence type="ECO:0000256" key="7">
    <source>
        <dbReference type="ARBA" id="ARBA00023136"/>
    </source>
</evidence>
<organism evidence="9 10">
    <name type="scientific">Rhizobium skierniewicense</name>
    <dbReference type="NCBI Taxonomy" id="984260"/>
    <lineage>
        <taxon>Bacteria</taxon>
        <taxon>Pseudomonadati</taxon>
        <taxon>Pseudomonadota</taxon>
        <taxon>Alphaproteobacteria</taxon>
        <taxon>Hyphomicrobiales</taxon>
        <taxon>Rhizobiaceae</taxon>
        <taxon>Rhizobium/Agrobacterium group</taxon>
        <taxon>Rhizobium</taxon>
    </lineage>
</organism>
<evidence type="ECO:0000256" key="6">
    <source>
        <dbReference type="ARBA" id="ARBA00022779"/>
    </source>
</evidence>
<comment type="caution">
    <text evidence="9">The sequence shown here is derived from an EMBL/GenBank/DDBJ whole genome shotgun (WGS) entry which is preliminary data.</text>
</comment>